<dbReference type="Proteomes" id="UP001165121">
    <property type="component" value="Unassembled WGS sequence"/>
</dbReference>
<keyword evidence="3" id="KW-1185">Reference proteome</keyword>
<protein>
    <submittedName>
        <fullName evidence="2">Unnamed protein product</fullName>
    </submittedName>
</protein>
<evidence type="ECO:0000256" key="1">
    <source>
        <dbReference type="SAM" id="MobiDB-lite"/>
    </source>
</evidence>
<accession>A0A9W6TYW4</accession>
<dbReference type="AlphaFoldDB" id="A0A9W6TYW4"/>
<gene>
    <name evidence="2" type="ORF">Pfra01_000450000</name>
</gene>
<comment type="caution">
    <text evidence="2">The sequence shown here is derived from an EMBL/GenBank/DDBJ whole genome shotgun (WGS) entry which is preliminary data.</text>
</comment>
<feature type="compositionally biased region" description="Polar residues" evidence="1">
    <location>
        <begin position="85"/>
        <end position="95"/>
    </location>
</feature>
<proteinExistence type="predicted"/>
<reference evidence="2" key="1">
    <citation type="submission" date="2023-04" db="EMBL/GenBank/DDBJ databases">
        <title>Phytophthora fragariaefolia NBRC 109709.</title>
        <authorList>
            <person name="Ichikawa N."/>
            <person name="Sato H."/>
            <person name="Tonouchi N."/>
        </authorList>
    </citation>
    <scope>NUCLEOTIDE SEQUENCE</scope>
    <source>
        <strain evidence="2">NBRC 109709</strain>
    </source>
</reference>
<name>A0A9W6TYW4_9STRA</name>
<dbReference type="EMBL" id="BSXT01000353">
    <property type="protein sequence ID" value="GMF25301.1"/>
    <property type="molecule type" value="Genomic_DNA"/>
</dbReference>
<evidence type="ECO:0000313" key="3">
    <source>
        <dbReference type="Proteomes" id="UP001165121"/>
    </source>
</evidence>
<feature type="region of interest" description="Disordered" evidence="1">
    <location>
        <begin position="76"/>
        <end position="98"/>
    </location>
</feature>
<organism evidence="2 3">
    <name type="scientific">Phytophthora fragariaefolia</name>
    <dbReference type="NCBI Taxonomy" id="1490495"/>
    <lineage>
        <taxon>Eukaryota</taxon>
        <taxon>Sar</taxon>
        <taxon>Stramenopiles</taxon>
        <taxon>Oomycota</taxon>
        <taxon>Peronosporomycetes</taxon>
        <taxon>Peronosporales</taxon>
        <taxon>Peronosporaceae</taxon>
        <taxon>Phytophthora</taxon>
    </lineage>
</organism>
<dbReference type="OrthoDB" id="10479250at2759"/>
<sequence length="172" mass="19449">MKFSLPEDTFPAIKLSKEKQAALIAEADTVVRETVAANEEFLAGGATFQDPIWKLVRTKEGLSVYRQRRSVTEVSRESTKFLRPSTPQSQESTFSFKGRGRGRAASEMNWAMTTEEESSLSGITSRGIQEKMKRPEVSLMVLHDDRRKPGRLYVWNVCTYKPSVDVALFLPE</sequence>
<evidence type="ECO:0000313" key="2">
    <source>
        <dbReference type="EMBL" id="GMF25301.1"/>
    </source>
</evidence>